<reference evidence="2" key="1">
    <citation type="submission" date="2020-02" db="EMBL/GenBank/DDBJ databases">
        <authorList>
            <person name="Meier V. D."/>
        </authorList>
    </citation>
    <scope>NUCLEOTIDE SEQUENCE</scope>
    <source>
        <strain evidence="2">AVDCRST_MAG43</strain>
    </source>
</reference>
<evidence type="ECO:0008006" key="3">
    <source>
        <dbReference type="Google" id="ProtNLM"/>
    </source>
</evidence>
<dbReference type="AlphaFoldDB" id="A0A6J4UWH7"/>
<keyword evidence="1" id="KW-1133">Transmembrane helix</keyword>
<sequence>MHPPLHSALTKMASPIGLLAVLMVMSSITLVTAQGAHARVLAQDPPQGTSADVGRVRFDVEANGVIDANGLVELYGTGVTTAWDQFSALFGSEPAHPFQMRFLVAPDPAATARMAWISEAAWAAPDGLSGVVAIQPFLALSPLEADNALRNMLSRSFMRQASGARLPPPLADGIARYVELPVLAQQARLGSLVQGLDQAGTRPAILDVLGTAPLPFDAETSIAVKYSLVAFITERYGVASLQALVQGFAGEPKWDIVLPTVLGQSVEELDAAWAEFLPRWFGSGWRENAVSAFDLTGAEELFERGAYEAASAEASRSQQLFSDLGDQPMLSRVEGLLAQSAVGLQADQTMTDVQASLEAHDYTRAATLLDEAERLYGRLPEAHRSDEAIASYRSISGRGQGAVTRLAIADQHAGSWLSVRQTRADALAAGREFAYLGDANRLGEANALVQDLDRRLQRLVLGLAAVSLLTAAWLVAWVWFRAPANLAWAPRRRTSRTGQSV</sequence>
<organism evidence="2">
    <name type="scientific">uncultured Thermomicrobiales bacterium</name>
    <dbReference type="NCBI Taxonomy" id="1645740"/>
    <lineage>
        <taxon>Bacteria</taxon>
        <taxon>Pseudomonadati</taxon>
        <taxon>Thermomicrobiota</taxon>
        <taxon>Thermomicrobia</taxon>
        <taxon>Thermomicrobiales</taxon>
        <taxon>environmental samples</taxon>
    </lineage>
</organism>
<keyword evidence="1" id="KW-0472">Membrane</keyword>
<feature type="transmembrane region" description="Helical" evidence="1">
    <location>
        <begin position="459"/>
        <end position="480"/>
    </location>
</feature>
<dbReference type="EMBL" id="CADCWI010000096">
    <property type="protein sequence ID" value="CAA9561875.1"/>
    <property type="molecule type" value="Genomic_DNA"/>
</dbReference>
<proteinExistence type="predicted"/>
<keyword evidence="1" id="KW-0812">Transmembrane</keyword>
<protein>
    <recommendedName>
        <fullName evidence="3">Peptidase MA-like domain-containing protein</fullName>
    </recommendedName>
</protein>
<name>A0A6J4UWH7_9BACT</name>
<accession>A0A6J4UWH7</accession>
<gene>
    <name evidence="2" type="ORF">AVDCRST_MAG43-1988</name>
</gene>
<evidence type="ECO:0000256" key="1">
    <source>
        <dbReference type="SAM" id="Phobius"/>
    </source>
</evidence>
<evidence type="ECO:0000313" key="2">
    <source>
        <dbReference type="EMBL" id="CAA9561875.1"/>
    </source>
</evidence>
<feature type="transmembrane region" description="Helical" evidence="1">
    <location>
        <begin position="12"/>
        <end position="33"/>
    </location>
</feature>